<dbReference type="PANTHER" id="PTHR42730">
    <property type="entry name" value="2-OXOGLUTARATE SYNTHASE SUBUNIT KORC"/>
    <property type="match status" value="1"/>
</dbReference>
<dbReference type="InterPro" id="IPR052554">
    <property type="entry name" value="2-oxoglutarate_synth_KorC"/>
</dbReference>
<sequence length="56" mass="5976">MVNRHDIRLCGFGGQGIVRAGYIIGQAASIFEHKNAVFMQDYGPAARGGAVRADVI</sequence>
<accession>X1RMK8</accession>
<dbReference type="InterPro" id="IPR002869">
    <property type="entry name" value="Pyrv_flavodox_OxRed_cen"/>
</dbReference>
<protein>
    <recommendedName>
        <fullName evidence="3">Pyruvate/ketoisovalerate oxidoreductase catalytic domain-containing protein</fullName>
    </recommendedName>
</protein>
<dbReference type="AlphaFoldDB" id="X1RMK8"/>
<organism evidence="2">
    <name type="scientific">marine sediment metagenome</name>
    <dbReference type="NCBI Taxonomy" id="412755"/>
    <lineage>
        <taxon>unclassified sequences</taxon>
        <taxon>metagenomes</taxon>
        <taxon>ecological metagenomes</taxon>
    </lineage>
</organism>
<comment type="caution">
    <text evidence="2">The sequence shown here is derived from an EMBL/GenBank/DDBJ whole genome shotgun (WGS) entry which is preliminary data.</text>
</comment>
<feature type="non-terminal residue" evidence="2">
    <location>
        <position position="56"/>
    </location>
</feature>
<dbReference type="Gene3D" id="3.40.920.10">
    <property type="entry name" value="Pyruvate-ferredoxin oxidoreductase, PFOR, domain III"/>
    <property type="match status" value="1"/>
</dbReference>
<evidence type="ECO:0000313" key="2">
    <source>
        <dbReference type="EMBL" id="GAI81888.1"/>
    </source>
</evidence>
<name>X1RMK8_9ZZZZ</name>
<dbReference type="PANTHER" id="PTHR42730:SF1">
    <property type="entry name" value="2-OXOGLUTARATE SYNTHASE SUBUNIT KORC"/>
    <property type="match status" value="1"/>
</dbReference>
<evidence type="ECO:0008006" key="3">
    <source>
        <dbReference type="Google" id="ProtNLM"/>
    </source>
</evidence>
<dbReference type="GO" id="GO:0016491">
    <property type="term" value="F:oxidoreductase activity"/>
    <property type="evidence" value="ECO:0007669"/>
    <property type="project" value="UniProtKB-KW"/>
</dbReference>
<keyword evidence="1" id="KW-0560">Oxidoreductase</keyword>
<gene>
    <name evidence="2" type="ORF">S12H4_23158</name>
</gene>
<dbReference type="EMBL" id="BARW01012229">
    <property type="protein sequence ID" value="GAI81888.1"/>
    <property type="molecule type" value="Genomic_DNA"/>
</dbReference>
<evidence type="ECO:0000256" key="1">
    <source>
        <dbReference type="ARBA" id="ARBA00023002"/>
    </source>
</evidence>
<dbReference type="SUPFAM" id="SSF53323">
    <property type="entry name" value="Pyruvate-ferredoxin oxidoreductase, PFOR, domain III"/>
    <property type="match status" value="1"/>
</dbReference>
<proteinExistence type="predicted"/>
<reference evidence="2" key="1">
    <citation type="journal article" date="2014" name="Front. Microbiol.">
        <title>High frequency of phylogenetically diverse reductive dehalogenase-homologous genes in deep subseafloor sedimentary metagenomes.</title>
        <authorList>
            <person name="Kawai M."/>
            <person name="Futagami T."/>
            <person name="Toyoda A."/>
            <person name="Takaki Y."/>
            <person name="Nishi S."/>
            <person name="Hori S."/>
            <person name="Arai W."/>
            <person name="Tsubouchi T."/>
            <person name="Morono Y."/>
            <person name="Uchiyama I."/>
            <person name="Ito T."/>
            <person name="Fujiyama A."/>
            <person name="Inagaki F."/>
            <person name="Takami H."/>
        </authorList>
    </citation>
    <scope>NUCLEOTIDE SEQUENCE</scope>
    <source>
        <strain evidence="2">Expedition CK06-06</strain>
    </source>
</reference>